<comment type="caution">
    <text evidence="1">The sequence shown here is derived from an EMBL/GenBank/DDBJ whole genome shotgun (WGS) entry which is preliminary data.</text>
</comment>
<evidence type="ECO:0000313" key="1">
    <source>
        <dbReference type="EMBL" id="MED6200837.1"/>
    </source>
</evidence>
<keyword evidence="2" id="KW-1185">Reference proteome</keyword>
<organism evidence="1 2">
    <name type="scientific">Stylosanthes scabra</name>
    <dbReference type="NCBI Taxonomy" id="79078"/>
    <lineage>
        <taxon>Eukaryota</taxon>
        <taxon>Viridiplantae</taxon>
        <taxon>Streptophyta</taxon>
        <taxon>Embryophyta</taxon>
        <taxon>Tracheophyta</taxon>
        <taxon>Spermatophyta</taxon>
        <taxon>Magnoliopsida</taxon>
        <taxon>eudicotyledons</taxon>
        <taxon>Gunneridae</taxon>
        <taxon>Pentapetalae</taxon>
        <taxon>rosids</taxon>
        <taxon>fabids</taxon>
        <taxon>Fabales</taxon>
        <taxon>Fabaceae</taxon>
        <taxon>Papilionoideae</taxon>
        <taxon>50 kb inversion clade</taxon>
        <taxon>dalbergioids sensu lato</taxon>
        <taxon>Dalbergieae</taxon>
        <taxon>Pterocarpus clade</taxon>
        <taxon>Stylosanthes</taxon>
    </lineage>
</organism>
<sequence>MGWRGRAIDVDFLIKQGVAWTHQCFFLLRVFPFHQMGSGIIYYEIEKCKKYEDCDERADSDLAIVKTQRYHFDDEPFVHPLHSIHFDPDRSYELAVESLLAYRR</sequence>
<dbReference type="Proteomes" id="UP001341840">
    <property type="component" value="Unassembled WGS sequence"/>
</dbReference>
<gene>
    <name evidence="1" type="ORF">PIB30_089147</name>
</gene>
<name>A0ABU6XQV8_9FABA</name>
<dbReference type="EMBL" id="JASCZI010213101">
    <property type="protein sequence ID" value="MED6200837.1"/>
    <property type="molecule type" value="Genomic_DNA"/>
</dbReference>
<evidence type="ECO:0000313" key="2">
    <source>
        <dbReference type="Proteomes" id="UP001341840"/>
    </source>
</evidence>
<accession>A0ABU6XQV8</accession>
<protein>
    <submittedName>
        <fullName evidence="1">Uncharacterized protein</fullName>
    </submittedName>
</protein>
<proteinExistence type="predicted"/>
<reference evidence="1 2" key="1">
    <citation type="journal article" date="2023" name="Plants (Basel)">
        <title>Bridging the Gap: Combining Genomics and Transcriptomics Approaches to Understand Stylosanthes scabra, an Orphan Legume from the Brazilian Caatinga.</title>
        <authorList>
            <person name="Ferreira-Neto J.R.C."/>
            <person name="da Silva M.D."/>
            <person name="Binneck E."/>
            <person name="de Melo N.F."/>
            <person name="da Silva R.H."/>
            <person name="de Melo A.L.T.M."/>
            <person name="Pandolfi V."/>
            <person name="Bustamante F.O."/>
            <person name="Brasileiro-Vidal A.C."/>
            <person name="Benko-Iseppon A.M."/>
        </authorList>
    </citation>
    <scope>NUCLEOTIDE SEQUENCE [LARGE SCALE GENOMIC DNA]</scope>
    <source>
        <tissue evidence="1">Leaves</tissue>
    </source>
</reference>